<evidence type="ECO:0000313" key="3">
    <source>
        <dbReference type="Proteomes" id="UP001470023"/>
    </source>
</evidence>
<sequence length="96" mass="10648">MGKHRREGPPDQPSRAVSRIDPDNALAAYERRRQPSMDVWRKQCPLAGGASHVRPDQPRVLLTWNGFTYEMTDTAPDLAAAQKWLPNSPGSPPGDT</sequence>
<reference evidence="2 3" key="1">
    <citation type="submission" date="2024-06" db="EMBL/GenBank/DDBJ databases">
        <title>The Natural Products Discovery Center: Release of the First 8490 Sequenced Strains for Exploring Actinobacteria Biosynthetic Diversity.</title>
        <authorList>
            <person name="Kalkreuter E."/>
            <person name="Kautsar S.A."/>
            <person name="Yang D."/>
            <person name="Bader C.D."/>
            <person name="Teijaro C.N."/>
            <person name="Fluegel L."/>
            <person name="Davis C.M."/>
            <person name="Simpson J.R."/>
            <person name="Lauterbach L."/>
            <person name="Steele A.D."/>
            <person name="Gui C."/>
            <person name="Meng S."/>
            <person name="Li G."/>
            <person name="Viehrig K."/>
            <person name="Ye F."/>
            <person name="Su P."/>
            <person name="Kiefer A.F."/>
            <person name="Nichols A."/>
            <person name="Cepeda A.J."/>
            <person name="Yan W."/>
            <person name="Fan B."/>
            <person name="Jiang Y."/>
            <person name="Adhikari A."/>
            <person name="Zheng C.-J."/>
            <person name="Schuster L."/>
            <person name="Cowan T.M."/>
            <person name="Smanski M.J."/>
            <person name="Chevrette M.G."/>
            <person name="De Carvalho L.P.S."/>
            <person name="Shen B."/>
        </authorList>
    </citation>
    <scope>NUCLEOTIDE SEQUENCE [LARGE SCALE GENOMIC DNA]</scope>
    <source>
        <strain evidence="2 3">NPDC001166</strain>
    </source>
</reference>
<protein>
    <submittedName>
        <fullName evidence="2">DUF6087 family protein</fullName>
    </submittedName>
</protein>
<proteinExistence type="predicted"/>
<accession>A0ABV1UEH4</accession>
<feature type="region of interest" description="Disordered" evidence="1">
    <location>
        <begin position="1"/>
        <end position="22"/>
    </location>
</feature>
<dbReference type="EMBL" id="JBEPAZ010000037">
    <property type="protein sequence ID" value="MER6432106.1"/>
    <property type="molecule type" value="Genomic_DNA"/>
</dbReference>
<name>A0ABV1UEH4_9ACTN</name>
<evidence type="ECO:0000313" key="2">
    <source>
        <dbReference type="EMBL" id="MER6432106.1"/>
    </source>
</evidence>
<organism evidence="2 3">
    <name type="scientific">Streptomyces sp. 900105245</name>
    <dbReference type="NCBI Taxonomy" id="3154379"/>
    <lineage>
        <taxon>Bacteria</taxon>
        <taxon>Bacillati</taxon>
        <taxon>Actinomycetota</taxon>
        <taxon>Actinomycetes</taxon>
        <taxon>Kitasatosporales</taxon>
        <taxon>Streptomycetaceae</taxon>
        <taxon>Streptomyces</taxon>
    </lineage>
</organism>
<keyword evidence="3" id="KW-1185">Reference proteome</keyword>
<dbReference type="InterPro" id="IPR045733">
    <property type="entry name" value="DUF6087"/>
</dbReference>
<comment type="caution">
    <text evidence="2">The sequence shown here is derived from an EMBL/GenBank/DDBJ whole genome shotgun (WGS) entry which is preliminary data.</text>
</comment>
<dbReference type="RefSeq" id="WP_352064945.1">
    <property type="nucleotide sequence ID" value="NZ_JBEPAZ010000037.1"/>
</dbReference>
<dbReference type="Proteomes" id="UP001470023">
    <property type="component" value="Unassembled WGS sequence"/>
</dbReference>
<dbReference type="Pfam" id="PF19565">
    <property type="entry name" value="DUF6087"/>
    <property type="match status" value="1"/>
</dbReference>
<gene>
    <name evidence="2" type="ORF">ABT272_30940</name>
</gene>
<evidence type="ECO:0000256" key="1">
    <source>
        <dbReference type="SAM" id="MobiDB-lite"/>
    </source>
</evidence>